<dbReference type="Proteomes" id="UP000636010">
    <property type="component" value="Unassembled WGS sequence"/>
</dbReference>
<evidence type="ECO:0000256" key="5">
    <source>
        <dbReference type="ARBA" id="ARBA00022884"/>
    </source>
</evidence>
<dbReference type="RefSeq" id="WP_188467262.1">
    <property type="nucleotide sequence ID" value="NZ_BAABHU010000016.1"/>
</dbReference>
<proteinExistence type="inferred from homology"/>
<dbReference type="NCBIfam" id="TIGR00188">
    <property type="entry name" value="rnpA"/>
    <property type="match status" value="1"/>
</dbReference>
<dbReference type="PANTHER" id="PTHR33992">
    <property type="entry name" value="RIBONUCLEASE P PROTEIN COMPONENT"/>
    <property type="match status" value="1"/>
</dbReference>
<evidence type="ECO:0000256" key="3">
    <source>
        <dbReference type="ARBA" id="ARBA00022759"/>
    </source>
</evidence>
<evidence type="ECO:0000313" key="9">
    <source>
        <dbReference type="Proteomes" id="UP000636010"/>
    </source>
</evidence>
<keyword evidence="5 6" id="KW-0694">RNA-binding</keyword>
<gene>
    <name evidence="6" type="primary">rnpA</name>
    <name evidence="8" type="ORF">GCM10011506_41600</name>
</gene>
<dbReference type="InterPro" id="IPR014721">
    <property type="entry name" value="Ribsml_uS5_D2-typ_fold_subgr"/>
</dbReference>
<organism evidence="8 9">
    <name type="scientific">Marivirga lumbricoides</name>
    <dbReference type="NCBI Taxonomy" id="1046115"/>
    <lineage>
        <taxon>Bacteria</taxon>
        <taxon>Pseudomonadati</taxon>
        <taxon>Bacteroidota</taxon>
        <taxon>Cytophagia</taxon>
        <taxon>Cytophagales</taxon>
        <taxon>Marivirgaceae</taxon>
        <taxon>Marivirga</taxon>
    </lineage>
</organism>
<evidence type="ECO:0000256" key="1">
    <source>
        <dbReference type="ARBA" id="ARBA00022694"/>
    </source>
</evidence>
<keyword evidence="1 6" id="KW-0819">tRNA processing</keyword>
<dbReference type="Gene3D" id="3.30.230.10">
    <property type="match status" value="1"/>
</dbReference>
<dbReference type="Pfam" id="PF00825">
    <property type="entry name" value="Ribonuclease_P"/>
    <property type="match status" value="1"/>
</dbReference>
<evidence type="ECO:0000256" key="6">
    <source>
        <dbReference type="HAMAP-Rule" id="MF_00227"/>
    </source>
</evidence>
<keyword evidence="9" id="KW-1185">Reference proteome</keyword>
<dbReference type="EMBL" id="BMEC01000016">
    <property type="protein sequence ID" value="GGC51552.1"/>
    <property type="molecule type" value="Genomic_DNA"/>
</dbReference>
<protein>
    <recommendedName>
        <fullName evidence="6 7">Ribonuclease P protein component</fullName>
        <shortName evidence="6">RNase P protein</shortName>
        <shortName evidence="6">RNaseP protein</shortName>
        <ecNumber evidence="6 7">3.1.26.5</ecNumber>
    </recommendedName>
    <alternativeName>
        <fullName evidence="6">Protein C5</fullName>
    </alternativeName>
</protein>
<dbReference type="HAMAP" id="MF_00227">
    <property type="entry name" value="RNase_P"/>
    <property type="match status" value="1"/>
</dbReference>
<keyword evidence="2 6" id="KW-0540">Nuclease</keyword>
<evidence type="ECO:0000256" key="4">
    <source>
        <dbReference type="ARBA" id="ARBA00022801"/>
    </source>
</evidence>
<comment type="function">
    <text evidence="6">RNaseP catalyzes the removal of the 5'-leader sequence from pre-tRNA to produce the mature 5'-terminus. It can also cleave other RNA substrates such as 4.5S RNA. The protein component plays an auxiliary but essential role in vivo by binding to the 5'-leader sequence and broadening the substrate specificity of the ribozyme.</text>
</comment>
<comment type="similarity">
    <text evidence="6">Belongs to the RnpA family.</text>
</comment>
<keyword evidence="3 6" id="KW-0255">Endonuclease</keyword>
<dbReference type="EC" id="3.1.26.5" evidence="6 7"/>
<keyword evidence="4 6" id="KW-0378">Hydrolase</keyword>
<reference evidence="9" key="1">
    <citation type="journal article" date="2019" name="Int. J. Syst. Evol. Microbiol.">
        <title>The Global Catalogue of Microorganisms (GCM) 10K type strain sequencing project: providing services to taxonomists for standard genome sequencing and annotation.</title>
        <authorList>
            <consortium name="The Broad Institute Genomics Platform"/>
            <consortium name="The Broad Institute Genome Sequencing Center for Infectious Disease"/>
            <person name="Wu L."/>
            <person name="Ma J."/>
        </authorList>
    </citation>
    <scope>NUCLEOTIDE SEQUENCE [LARGE SCALE GENOMIC DNA]</scope>
    <source>
        <strain evidence="9">CGMCC 1.10832</strain>
    </source>
</reference>
<dbReference type="PANTHER" id="PTHR33992:SF1">
    <property type="entry name" value="RIBONUCLEASE P PROTEIN COMPONENT"/>
    <property type="match status" value="1"/>
</dbReference>
<evidence type="ECO:0000313" key="8">
    <source>
        <dbReference type="EMBL" id="GGC51552.1"/>
    </source>
</evidence>
<accession>A0ABQ1N6K6</accession>
<dbReference type="InterPro" id="IPR020568">
    <property type="entry name" value="Ribosomal_Su5_D2-typ_SF"/>
</dbReference>
<comment type="catalytic activity">
    <reaction evidence="6">
        <text>Endonucleolytic cleavage of RNA, removing 5'-extranucleotides from tRNA precursor.</text>
        <dbReference type="EC" id="3.1.26.5"/>
    </reaction>
</comment>
<comment type="subunit">
    <text evidence="6">Consists of a catalytic RNA component (M1 or rnpB) and a protein subunit.</text>
</comment>
<sequence length="140" mass="16724">MSFELQDKPSFCFKKEERLSSKKIIKELFNKGSSFYLFPFKVLYLKNSFVTSENLKPHQILVTVPKKRFKKAVDRNPIKRRIRESYRLQKHLISPDQLHTSLWIAYIYTTDKALPFSLIQEKLKMTLERLEKIVNLDKAE</sequence>
<dbReference type="SUPFAM" id="SSF54211">
    <property type="entry name" value="Ribosomal protein S5 domain 2-like"/>
    <property type="match status" value="1"/>
</dbReference>
<dbReference type="InterPro" id="IPR000100">
    <property type="entry name" value="RNase_P"/>
</dbReference>
<evidence type="ECO:0000256" key="7">
    <source>
        <dbReference type="NCBIfam" id="TIGR00188"/>
    </source>
</evidence>
<name>A0ABQ1N6K6_9BACT</name>
<comment type="caution">
    <text evidence="8">The sequence shown here is derived from an EMBL/GenBank/DDBJ whole genome shotgun (WGS) entry which is preliminary data.</text>
</comment>
<evidence type="ECO:0000256" key="2">
    <source>
        <dbReference type="ARBA" id="ARBA00022722"/>
    </source>
</evidence>